<evidence type="ECO:0000256" key="1">
    <source>
        <dbReference type="ARBA" id="ARBA00022801"/>
    </source>
</evidence>
<dbReference type="AlphaFoldDB" id="A0A2H3BPY1"/>
<dbReference type="Gene3D" id="3.40.50.1820">
    <property type="entry name" value="alpha/beta hydrolase"/>
    <property type="match status" value="1"/>
</dbReference>
<dbReference type="InterPro" id="IPR050300">
    <property type="entry name" value="GDXG_lipolytic_enzyme"/>
</dbReference>
<reference evidence="4" key="1">
    <citation type="journal article" date="2017" name="Nat. Ecol. Evol.">
        <title>Genome expansion and lineage-specific genetic innovations in the forest pathogenic fungi Armillaria.</title>
        <authorList>
            <person name="Sipos G."/>
            <person name="Prasanna A.N."/>
            <person name="Walter M.C."/>
            <person name="O'Connor E."/>
            <person name="Balint B."/>
            <person name="Krizsan K."/>
            <person name="Kiss B."/>
            <person name="Hess J."/>
            <person name="Varga T."/>
            <person name="Slot J."/>
            <person name="Riley R."/>
            <person name="Boka B."/>
            <person name="Rigling D."/>
            <person name="Barry K."/>
            <person name="Lee J."/>
            <person name="Mihaltcheva S."/>
            <person name="LaButti K."/>
            <person name="Lipzen A."/>
            <person name="Waldron R."/>
            <person name="Moloney N.M."/>
            <person name="Sperisen C."/>
            <person name="Kredics L."/>
            <person name="Vagvoelgyi C."/>
            <person name="Patrignani A."/>
            <person name="Fitzpatrick D."/>
            <person name="Nagy I."/>
            <person name="Doyle S."/>
            <person name="Anderson J.B."/>
            <person name="Grigoriev I.V."/>
            <person name="Gueldener U."/>
            <person name="Muensterkoetter M."/>
            <person name="Nagy L.G."/>
        </authorList>
    </citation>
    <scope>NUCLEOTIDE SEQUENCE [LARGE SCALE GENOMIC DNA]</scope>
    <source>
        <strain evidence="4">28-4</strain>
    </source>
</reference>
<keyword evidence="1 3" id="KW-0378">Hydrolase</keyword>
<accession>A0A2H3BPY1</accession>
<feature type="domain" description="BD-FAE-like" evidence="2">
    <location>
        <begin position="21"/>
        <end position="166"/>
    </location>
</feature>
<dbReference type="PANTHER" id="PTHR48081:SF3">
    <property type="entry name" value="ALPHA_BETA HYDROLASE FOLD-3 DOMAIN-CONTAINING PROTEIN"/>
    <property type="match status" value="1"/>
</dbReference>
<keyword evidence="4" id="KW-1185">Reference proteome</keyword>
<organism evidence="3 4">
    <name type="scientific">Armillaria solidipes</name>
    <dbReference type="NCBI Taxonomy" id="1076256"/>
    <lineage>
        <taxon>Eukaryota</taxon>
        <taxon>Fungi</taxon>
        <taxon>Dikarya</taxon>
        <taxon>Basidiomycota</taxon>
        <taxon>Agaricomycotina</taxon>
        <taxon>Agaricomycetes</taxon>
        <taxon>Agaricomycetidae</taxon>
        <taxon>Agaricales</taxon>
        <taxon>Marasmiineae</taxon>
        <taxon>Physalacriaceae</taxon>
        <taxon>Armillaria</taxon>
    </lineage>
</organism>
<evidence type="ECO:0000313" key="3">
    <source>
        <dbReference type="EMBL" id="PBK71700.1"/>
    </source>
</evidence>
<dbReference type="InterPro" id="IPR049492">
    <property type="entry name" value="BD-FAE-like_dom"/>
</dbReference>
<dbReference type="Proteomes" id="UP000218334">
    <property type="component" value="Unassembled WGS sequence"/>
</dbReference>
<dbReference type="PANTHER" id="PTHR48081">
    <property type="entry name" value="AB HYDROLASE SUPERFAMILY PROTEIN C4A8.06C"/>
    <property type="match status" value="1"/>
</dbReference>
<proteinExistence type="predicted"/>
<dbReference type="Pfam" id="PF20434">
    <property type="entry name" value="BD-FAE"/>
    <property type="match status" value="1"/>
</dbReference>
<dbReference type="SUPFAM" id="SSF53474">
    <property type="entry name" value="alpha/beta-Hydrolases"/>
    <property type="match status" value="1"/>
</dbReference>
<dbReference type="EMBL" id="KZ293423">
    <property type="protein sequence ID" value="PBK71700.1"/>
    <property type="molecule type" value="Genomic_DNA"/>
</dbReference>
<dbReference type="InterPro" id="IPR029058">
    <property type="entry name" value="AB_hydrolase_fold"/>
</dbReference>
<evidence type="ECO:0000313" key="4">
    <source>
        <dbReference type="Proteomes" id="UP000218334"/>
    </source>
</evidence>
<protein>
    <submittedName>
        <fullName evidence="3">Alpha/beta-hydrolase</fullName>
    </submittedName>
</protein>
<gene>
    <name evidence="3" type="ORF">ARMSODRAFT_786285</name>
</gene>
<evidence type="ECO:0000259" key="2">
    <source>
        <dbReference type="Pfam" id="PF20434"/>
    </source>
</evidence>
<dbReference type="GO" id="GO:0016787">
    <property type="term" value="F:hydrolase activity"/>
    <property type="evidence" value="ECO:0007669"/>
    <property type="project" value="UniProtKB-KW"/>
</dbReference>
<name>A0A2H3BPY1_9AGAR</name>
<sequence length="314" mass="34261">MASAKPQELVFKRVDGLDIVMDVYVPESATPESPAPVVLWWHGGGLLQDVQGTRKAASPHQLRSPSSHNLCFISADYRLAPQTKFPAILSDCKVAIDFLFTPEFASATGNRVDPNKLVLSGSSAGGWLSLLCGTGIGFKASGLDPPEKGRVKGIAALYPITDLLDPFWTTKQYPVSYFKRVIDKEELGAFLDHKGEKVASSALDSPRNVFYSYMIQEGILADLLLAGESIEPSAYSIALGLKSGEFTLPPTYIVHGDIDDKVPVQEARDVVAAAGPDARVHYDELEAVDHLFDREPSCNLEDMYNFMHRVFGSL</sequence>
<dbReference type="STRING" id="1076256.A0A2H3BPY1"/>